<gene>
    <name evidence="1" type="ORF">CJ030_MR4G000579</name>
</gene>
<name>A0A6A1VWB1_9ROSI</name>
<accession>A0A6A1VWB1</accession>
<evidence type="ECO:0000313" key="1">
    <source>
        <dbReference type="EMBL" id="KAB1216346.1"/>
    </source>
</evidence>
<dbReference type="Proteomes" id="UP000516437">
    <property type="component" value="Chromosome 4"/>
</dbReference>
<keyword evidence="2" id="KW-1185">Reference proteome</keyword>
<organism evidence="1 2">
    <name type="scientific">Morella rubra</name>
    <name type="common">Chinese bayberry</name>
    <dbReference type="NCBI Taxonomy" id="262757"/>
    <lineage>
        <taxon>Eukaryota</taxon>
        <taxon>Viridiplantae</taxon>
        <taxon>Streptophyta</taxon>
        <taxon>Embryophyta</taxon>
        <taxon>Tracheophyta</taxon>
        <taxon>Spermatophyta</taxon>
        <taxon>Magnoliopsida</taxon>
        <taxon>eudicotyledons</taxon>
        <taxon>Gunneridae</taxon>
        <taxon>Pentapetalae</taxon>
        <taxon>rosids</taxon>
        <taxon>fabids</taxon>
        <taxon>Fagales</taxon>
        <taxon>Myricaceae</taxon>
        <taxon>Morella</taxon>
    </lineage>
</organism>
<proteinExistence type="predicted"/>
<dbReference type="EMBL" id="RXIC02000022">
    <property type="protein sequence ID" value="KAB1216346.1"/>
    <property type="molecule type" value="Genomic_DNA"/>
</dbReference>
<comment type="caution">
    <text evidence="1">The sequence shown here is derived from an EMBL/GenBank/DDBJ whole genome shotgun (WGS) entry which is preliminary data.</text>
</comment>
<protein>
    <submittedName>
        <fullName evidence="1">Uncharacterized protein</fullName>
    </submittedName>
</protein>
<dbReference type="AlphaFoldDB" id="A0A6A1VWB1"/>
<evidence type="ECO:0000313" key="2">
    <source>
        <dbReference type="Proteomes" id="UP000516437"/>
    </source>
</evidence>
<sequence>MIKHLLMKRACNWCSIMRRVHHRVVPLRWSGGRHRRPFGEEAENQTVISKTSIVLFLERPHMLRIQQRFSVHHYCYAGSRRSARTENEENYEEADKASGIARNICGVRRRSH</sequence>
<reference evidence="1 2" key="1">
    <citation type="journal article" date="2019" name="Plant Biotechnol. J.">
        <title>The red bayberry genome and genetic basis of sex determination.</title>
        <authorList>
            <person name="Jia H.M."/>
            <person name="Jia H.J."/>
            <person name="Cai Q.L."/>
            <person name="Wang Y."/>
            <person name="Zhao H.B."/>
            <person name="Yang W.F."/>
            <person name="Wang G.Y."/>
            <person name="Li Y.H."/>
            <person name="Zhan D.L."/>
            <person name="Shen Y.T."/>
            <person name="Niu Q.F."/>
            <person name="Chang L."/>
            <person name="Qiu J."/>
            <person name="Zhao L."/>
            <person name="Xie H.B."/>
            <person name="Fu W.Y."/>
            <person name="Jin J."/>
            <person name="Li X.W."/>
            <person name="Jiao Y."/>
            <person name="Zhou C.C."/>
            <person name="Tu T."/>
            <person name="Chai C.Y."/>
            <person name="Gao J.L."/>
            <person name="Fan L.J."/>
            <person name="van de Weg E."/>
            <person name="Wang J.Y."/>
            <person name="Gao Z.S."/>
        </authorList>
    </citation>
    <scope>NUCLEOTIDE SEQUENCE [LARGE SCALE GENOMIC DNA]</scope>
    <source>
        <tissue evidence="1">Leaves</tissue>
    </source>
</reference>